<accession>A0A915L4P3</accession>
<protein>
    <submittedName>
        <fullName evidence="2">Uncharacterized protein</fullName>
    </submittedName>
</protein>
<evidence type="ECO:0000313" key="2">
    <source>
        <dbReference type="WBParaSite" id="nRc.2.0.1.t45472-RA"/>
    </source>
</evidence>
<keyword evidence="1" id="KW-1185">Reference proteome</keyword>
<evidence type="ECO:0000313" key="1">
    <source>
        <dbReference type="Proteomes" id="UP000887565"/>
    </source>
</evidence>
<sequence>MQQKNNKHEKASKTRALTKIVEDFKPYVTRCLVINRRIKALKVLIPSSMARSMSSIKFSDEPRTIMTFVVFLYE</sequence>
<proteinExistence type="predicted"/>
<dbReference type="WBParaSite" id="nRc.2.0.1.t45472-RA">
    <property type="protein sequence ID" value="nRc.2.0.1.t45472-RA"/>
    <property type="gene ID" value="nRc.2.0.1.g45472"/>
</dbReference>
<dbReference type="Proteomes" id="UP000887565">
    <property type="component" value="Unplaced"/>
</dbReference>
<reference evidence="2" key="1">
    <citation type="submission" date="2022-11" db="UniProtKB">
        <authorList>
            <consortium name="WormBaseParasite"/>
        </authorList>
    </citation>
    <scope>IDENTIFICATION</scope>
</reference>
<name>A0A915L4P3_ROMCU</name>
<organism evidence="1 2">
    <name type="scientific">Romanomermis culicivorax</name>
    <name type="common">Nematode worm</name>
    <dbReference type="NCBI Taxonomy" id="13658"/>
    <lineage>
        <taxon>Eukaryota</taxon>
        <taxon>Metazoa</taxon>
        <taxon>Ecdysozoa</taxon>
        <taxon>Nematoda</taxon>
        <taxon>Enoplea</taxon>
        <taxon>Dorylaimia</taxon>
        <taxon>Mermithida</taxon>
        <taxon>Mermithoidea</taxon>
        <taxon>Mermithidae</taxon>
        <taxon>Romanomermis</taxon>
    </lineage>
</organism>
<dbReference type="AlphaFoldDB" id="A0A915L4P3"/>